<proteinExistence type="predicted"/>
<name>A0AAE1H5C3_9NEOP</name>
<dbReference type="Pfam" id="PF10551">
    <property type="entry name" value="MULE"/>
    <property type="match status" value="1"/>
</dbReference>
<evidence type="ECO:0000313" key="3">
    <source>
        <dbReference type="Proteomes" id="UP001219518"/>
    </source>
</evidence>
<gene>
    <name evidence="2" type="ORF">KUF71_005536</name>
</gene>
<keyword evidence="3" id="KW-1185">Reference proteome</keyword>
<reference evidence="2" key="2">
    <citation type="journal article" date="2023" name="BMC Genomics">
        <title>Pest status, molecular evolution, and epigenetic factors derived from the genome assembly of Frankliniella fusca, a thysanopteran phytovirus vector.</title>
        <authorList>
            <person name="Catto M.A."/>
            <person name="Labadie P.E."/>
            <person name="Jacobson A.L."/>
            <person name="Kennedy G.G."/>
            <person name="Srinivasan R."/>
            <person name="Hunt B.G."/>
        </authorList>
    </citation>
    <scope>NUCLEOTIDE SEQUENCE</scope>
    <source>
        <strain evidence="2">PL_HMW_Pooled</strain>
    </source>
</reference>
<dbReference type="InterPro" id="IPR018289">
    <property type="entry name" value="MULE_transposase_dom"/>
</dbReference>
<evidence type="ECO:0000313" key="2">
    <source>
        <dbReference type="EMBL" id="KAK3914848.1"/>
    </source>
</evidence>
<keyword evidence="2" id="KW-0560">Oxidoreductase</keyword>
<dbReference type="AlphaFoldDB" id="A0AAE1H5C3"/>
<organism evidence="2 3">
    <name type="scientific">Frankliniella fusca</name>
    <dbReference type="NCBI Taxonomy" id="407009"/>
    <lineage>
        <taxon>Eukaryota</taxon>
        <taxon>Metazoa</taxon>
        <taxon>Ecdysozoa</taxon>
        <taxon>Arthropoda</taxon>
        <taxon>Hexapoda</taxon>
        <taxon>Insecta</taxon>
        <taxon>Pterygota</taxon>
        <taxon>Neoptera</taxon>
        <taxon>Paraneoptera</taxon>
        <taxon>Thysanoptera</taxon>
        <taxon>Terebrantia</taxon>
        <taxon>Thripoidea</taxon>
        <taxon>Thripidae</taxon>
        <taxon>Frankliniella</taxon>
    </lineage>
</organism>
<evidence type="ECO:0000259" key="1">
    <source>
        <dbReference type="Pfam" id="PF10551"/>
    </source>
</evidence>
<protein>
    <submittedName>
        <fullName evidence="2">Monooxygenase ptmN</fullName>
    </submittedName>
</protein>
<keyword evidence="2" id="KW-0503">Monooxygenase</keyword>
<feature type="domain" description="MULE transposase" evidence="1">
    <location>
        <begin position="162"/>
        <end position="256"/>
    </location>
</feature>
<comment type="caution">
    <text evidence="2">The sequence shown here is derived from an EMBL/GenBank/DDBJ whole genome shotgun (WGS) entry which is preliminary data.</text>
</comment>
<dbReference type="Proteomes" id="UP001219518">
    <property type="component" value="Unassembled WGS sequence"/>
</dbReference>
<dbReference type="GO" id="GO:0004497">
    <property type="term" value="F:monooxygenase activity"/>
    <property type="evidence" value="ECO:0007669"/>
    <property type="project" value="UniProtKB-KW"/>
</dbReference>
<accession>A0AAE1H5C3</accession>
<sequence>MRDCKWIFLHPAERKGEQHDLEVVLDGKILVRIDNDHTAKCCPKSDRQLERDKCRVAVKRKAEESVNCRPMKIVRRESQNGDYNNICVSDLELVMRSLYRERHKSLSTLPHSKEETVAMLFQEGGSVLTSAGEKFVFIRDGMIMLTCETNIRLLAATKMLLGDGTFNRALKFFYQLYTIHGYINGHNVPLAFFPLPDKKETTYVKMFKFLRDSVRELCGIDMEPDVILLDFEKGAHNAAAEVFKCATRGCKFHFSQSLIKHIQKAPLLRTTYCTPSESDQNGLFVRNDERDWLVSFLGLCHLPPALVGDVFTMLFEKIPDGEEFSEFCDYILETYVDELQAMFLPEVWASEPADLPTTTNGAEGFHADFNRQFASGHPNIHASLQVLLEVQAQTYVKIRTIKCGESKRRKAVVCERSERRKKAWQEVLRGNRLPLSFAKLCGYMSKT</sequence>
<dbReference type="EMBL" id="JAHWGI010000394">
    <property type="protein sequence ID" value="KAK3914848.1"/>
    <property type="molecule type" value="Genomic_DNA"/>
</dbReference>
<reference evidence="2" key="1">
    <citation type="submission" date="2021-07" db="EMBL/GenBank/DDBJ databases">
        <authorList>
            <person name="Catto M.A."/>
            <person name="Jacobson A."/>
            <person name="Kennedy G."/>
            <person name="Labadie P."/>
            <person name="Hunt B.G."/>
            <person name="Srinivasan R."/>
        </authorList>
    </citation>
    <scope>NUCLEOTIDE SEQUENCE</scope>
    <source>
        <strain evidence="2">PL_HMW_Pooled</strain>
        <tissue evidence="2">Head</tissue>
    </source>
</reference>